<dbReference type="EMBL" id="CAVMJV010000090">
    <property type="protein sequence ID" value="CAK5091813.1"/>
    <property type="molecule type" value="Genomic_DNA"/>
</dbReference>
<protein>
    <submittedName>
        <fullName evidence="1">Uncharacterized protein</fullName>
    </submittedName>
</protein>
<evidence type="ECO:0000313" key="2">
    <source>
        <dbReference type="Proteomes" id="UP001497535"/>
    </source>
</evidence>
<accession>A0ACB1AL04</accession>
<proteinExistence type="predicted"/>
<comment type="caution">
    <text evidence="1">The sequence shown here is derived from an EMBL/GenBank/DDBJ whole genome shotgun (WGS) entry which is preliminary data.</text>
</comment>
<organism evidence="1 2">
    <name type="scientific">Meloidogyne enterolobii</name>
    <name type="common">Root-knot nematode worm</name>
    <name type="synonym">Meloidogyne mayaguensis</name>
    <dbReference type="NCBI Taxonomy" id="390850"/>
    <lineage>
        <taxon>Eukaryota</taxon>
        <taxon>Metazoa</taxon>
        <taxon>Ecdysozoa</taxon>
        <taxon>Nematoda</taxon>
        <taxon>Chromadorea</taxon>
        <taxon>Rhabditida</taxon>
        <taxon>Tylenchina</taxon>
        <taxon>Tylenchomorpha</taxon>
        <taxon>Tylenchoidea</taxon>
        <taxon>Meloidogynidae</taxon>
        <taxon>Meloidogyninae</taxon>
        <taxon>Meloidogyne</taxon>
    </lineage>
</organism>
<keyword evidence="2" id="KW-1185">Reference proteome</keyword>
<gene>
    <name evidence="1" type="ORF">MENTE1834_LOCUS39676</name>
</gene>
<reference evidence="1" key="1">
    <citation type="submission" date="2023-11" db="EMBL/GenBank/DDBJ databases">
        <authorList>
            <person name="Poullet M."/>
        </authorList>
    </citation>
    <scope>NUCLEOTIDE SEQUENCE</scope>
    <source>
        <strain evidence="1">E1834</strain>
    </source>
</reference>
<evidence type="ECO:0000313" key="1">
    <source>
        <dbReference type="EMBL" id="CAK5091813.1"/>
    </source>
</evidence>
<name>A0ACB1AL04_MELEN</name>
<dbReference type="Proteomes" id="UP001497535">
    <property type="component" value="Unassembled WGS sequence"/>
</dbReference>
<sequence length="99" mass="10997">MSKYLFFTLILIVTASINNAIIFKTNCSEAPPEIQSSCRRMQNSMLMSMDKMAADQPPAPVTQEPVNEPSTQKEMAAEQPPVPNTQEPVNEPSTQKEKV</sequence>